<keyword evidence="2 5" id="KW-0812">Transmembrane</keyword>
<organism evidence="7 8">
    <name type="scientific">Microbacterium hominis</name>
    <dbReference type="NCBI Taxonomy" id="162426"/>
    <lineage>
        <taxon>Bacteria</taxon>
        <taxon>Bacillati</taxon>
        <taxon>Actinomycetota</taxon>
        <taxon>Actinomycetes</taxon>
        <taxon>Micrococcales</taxon>
        <taxon>Microbacteriaceae</taxon>
        <taxon>Microbacterium</taxon>
    </lineage>
</organism>
<sequence>MTRAGRGDGSLLGAGSPLRRLLASADLARAYTLAAVATLVGSHLIARLAGVVTLRSIIAGLCALAIGILIARREELTPLRLVPLTLLLWVTWAFASVFWSTDPLGSLARWLAMAAIALIAVTIGHVRDPLQTVRALGDVLRVALGLSLGLEILAGLLLDMPLRFLGIQGNIAALGPVQGIFGTRNMLGFVAVVAMVTFAVELRTHSVRTGVGVGSLALAAALGILSASPTVLVLAVAVGAATGALTLVRTVPPARRAAVQWSLAIVVVVAALVGYAQRTRLLDALGATDDLDMRTRLWSLAEFFVQLRPVLGWGWFGPWDRSGQPFLTINQLLAEHHSSALNAYVDALVQLGWVGGLLLCLLGGVALVRSWSVASRRRSIMHAWTPLIVVTLAVTSIFESVALVGFGWMLLCLCAVRAGQSRSWRDRLRVGAVPTSGLPEGG</sequence>
<proteinExistence type="predicted"/>
<dbReference type="EMBL" id="CP025299">
    <property type="protein sequence ID" value="AUG30403.1"/>
    <property type="molecule type" value="Genomic_DNA"/>
</dbReference>
<dbReference type="Proteomes" id="UP000233276">
    <property type="component" value="Chromosome"/>
</dbReference>
<feature type="transmembrane region" description="Helical" evidence="5">
    <location>
        <begin position="347"/>
        <end position="368"/>
    </location>
</feature>
<protein>
    <submittedName>
        <fullName evidence="7">Lipid A core--O-antigen ligase</fullName>
    </submittedName>
</protein>
<comment type="subcellular location">
    <subcellularLocation>
        <location evidence="1">Membrane</location>
        <topology evidence="1">Multi-pass membrane protein</topology>
    </subcellularLocation>
</comment>
<feature type="transmembrane region" description="Helical" evidence="5">
    <location>
        <begin position="297"/>
        <end position="316"/>
    </location>
</feature>
<feature type="transmembrane region" description="Helical" evidence="5">
    <location>
        <begin position="258"/>
        <end position="276"/>
    </location>
</feature>
<feature type="transmembrane region" description="Helical" evidence="5">
    <location>
        <begin position="52"/>
        <end position="70"/>
    </location>
</feature>
<feature type="transmembrane region" description="Helical" evidence="5">
    <location>
        <begin position="186"/>
        <end position="204"/>
    </location>
</feature>
<feature type="transmembrane region" description="Helical" evidence="5">
    <location>
        <begin position="82"/>
        <end position="101"/>
    </location>
</feature>
<evidence type="ECO:0000259" key="6">
    <source>
        <dbReference type="Pfam" id="PF04932"/>
    </source>
</evidence>
<dbReference type="RefSeq" id="WP_101306708.1">
    <property type="nucleotide sequence ID" value="NZ_CP025299.1"/>
</dbReference>
<dbReference type="Pfam" id="PF04932">
    <property type="entry name" value="Wzy_C"/>
    <property type="match status" value="1"/>
</dbReference>
<feature type="transmembrane region" description="Helical" evidence="5">
    <location>
        <begin position="138"/>
        <end position="158"/>
    </location>
</feature>
<evidence type="ECO:0000313" key="8">
    <source>
        <dbReference type="Proteomes" id="UP000233276"/>
    </source>
</evidence>
<evidence type="ECO:0000256" key="1">
    <source>
        <dbReference type="ARBA" id="ARBA00004141"/>
    </source>
</evidence>
<evidence type="ECO:0000256" key="2">
    <source>
        <dbReference type="ARBA" id="ARBA00022692"/>
    </source>
</evidence>
<feature type="transmembrane region" description="Helical" evidence="5">
    <location>
        <begin position="380"/>
        <end position="397"/>
    </location>
</feature>
<keyword evidence="4 5" id="KW-0472">Membrane</keyword>
<evidence type="ECO:0000256" key="4">
    <source>
        <dbReference type="ARBA" id="ARBA00023136"/>
    </source>
</evidence>
<gene>
    <name evidence="7" type="ORF">CXR34_13710</name>
</gene>
<dbReference type="PANTHER" id="PTHR37422:SF21">
    <property type="entry name" value="EXOQ-LIKE PROTEIN"/>
    <property type="match status" value="1"/>
</dbReference>
<evidence type="ECO:0000256" key="5">
    <source>
        <dbReference type="SAM" id="Phobius"/>
    </source>
</evidence>
<evidence type="ECO:0000313" key="7">
    <source>
        <dbReference type="EMBL" id="AUG30403.1"/>
    </source>
</evidence>
<reference evidence="7 8" key="1">
    <citation type="submission" date="2017-12" db="EMBL/GenBank/DDBJ databases">
        <title>Isolation and characterization of estrogens degradatiion strain Microbacterium hominis SJTG1.</title>
        <authorList>
            <person name="Xiong W."/>
            <person name="Yin C."/>
            <person name="Zheng D."/>
            <person name="Liang R."/>
        </authorList>
    </citation>
    <scope>NUCLEOTIDE SEQUENCE [LARGE SCALE GENOMIC DNA]</scope>
    <source>
        <strain evidence="7 8">SJTG1</strain>
    </source>
</reference>
<dbReference type="GO" id="GO:0016874">
    <property type="term" value="F:ligase activity"/>
    <property type="evidence" value="ECO:0007669"/>
    <property type="project" value="UniProtKB-KW"/>
</dbReference>
<feature type="transmembrane region" description="Helical" evidence="5">
    <location>
        <begin position="216"/>
        <end position="238"/>
    </location>
</feature>
<keyword evidence="7" id="KW-0436">Ligase</keyword>
<feature type="domain" description="O-antigen ligase-related" evidence="6">
    <location>
        <begin position="216"/>
        <end position="359"/>
    </location>
</feature>
<dbReference type="InterPro" id="IPR007016">
    <property type="entry name" value="O-antigen_ligase-rel_domated"/>
</dbReference>
<feature type="transmembrane region" description="Helical" evidence="5">
    <location>
        <begin position="107"/>
        <end position="126"/>
    </location>
</feature>
<feature type="transmembrane region" description="Helical" evidence="5">
    <location>
        <begin position="27"/>
        <end position="46"/>
    </location>
</feature>
<dbReference type="GO" id="GO:0016020">
    <property type="term" value="C:membrane"/>
    <property type="evidence" value="ECO:0007669"/>
    <property type="project" value="UniProtKB-SubCell"/>
</dbReference>
<name>A0A2K9E0F3_9MICO</name>
<dbReference type="InterPro" id="IPR051533">
    <property type="entry name" value="WaaL-like"/>
</dbReference>
<evidence type="ECO:0000256" key="3">
    <source>
        <dbReference type="ARBA" id="ARBA00022989"/>
    </source>
</evidence>
<dbReference type="PANTHER" id="PTHR37422">
    <property type="entry name" value="TEICHURONIC ACID BIOSYNTHESIS PROTEIN TUAE"/>
    <property type="match status" value="1"/>
</dbReference>
<dbReference type="AlphaFoldDB" id="A0A2K9E0F3"/>
<keyword evidence="3 5" id="KW-1133">Transmembrane helix</keyword>
<accession>A0A2K9E0F3</accession>
<dbReference type="KEGG" id="mhos:CXR34_13710"/>